<evidence type="ECO:0000256" key="1">
    <source>
        <dbReference type="ARBA" id="ARBA00022679"/>
    </source>
</evidence>
<dbReference type="PANTHER" id="PTHR46401">
    <property type="entry name" value="GLYCOSYLTRANSFERASE WBBK-RELATED"/>
    <property type="match status" value="1"/>
</dbReference>
<dbReference type="InterPro" id="IPR001296">
    <property type="entry name" value="Glyco_trans_1"/>
</dbReference>
<reference evidence="3" key="1">
    <citation type="submission" date="2018-05" db="EMBL/GenBank/DDBJ databases">
        <authorList>
            <person name="Lanie J.A."/>
            <person name="Ng W.-L."/>
            <person name="Kazmierczak K.M."/>
            <person name="Andrzejewski T.M."/>
            <person name="Davidsen T.M."/>
            <person name="Wayne K.J."/>
            <person name="Tettelin H."/>
            <person name="Glass J.I."/>
            <person name="Rusch D."/>
            <person name="Podicherti R."/>
            <person name="Tsui H.-C.T."/>
            <person name="Winkler M.E."/>
        </authorList>
    </citation>
    <scope>NUCLEOTIDE SEQUENCE</scope>
</reference>
<dbReference type="GO" id="GO:0016757">
    <property type="term" value="F:glycosyltransferase activity"/>
    <property type="evidence" value="ECO:0007669"/>
    <property type="project" value="InterPro"/>
</dbReference>
<dbReference type="SUPFAM" id="SSF53756">
    <property type="entry name" value="UDP-Glycosyltransferase/glycogen phosphorylase"/>
    <property type="match status" value="1"/>
</dbReference>
<dbReference type="Pfam" id="PF00534">
    <property type="entry name" value="Glycos_transf_1"/>
    <property type="match status" value="1"/>
</dbReference>
<feature type="domain" description="Glycosyl transferase family 1" evidence="2">
    <location>
        <begin position="158"/>
        <end position="316"/>
    </location>
</feature>
<sequence length="346" mass="39510">QVHLWSYQSLLDQVPDHQWLVKHSTTHLERSLFSQLWWQALILKNELKMFQCDILFATSASTLCRFSPMVVLSQNMLSYETGVMRSFGLGLIRLRLLAILFIQNFAFRRAAGVMFLTRYAGEVIQRSCGVLENVAYVPHGVDEAFNSVRHIGAKSGDKDQSLRCLYVSPVWEFKHQWVVVRAIAALRARGYELSLDLVGGGRERAIKMLQQQIAKSDPKQQFVRYHNSVSQHRLPEMIIDTDLFIFASSCENLPITLLEAMAVGVPIACSNRGPMPEVLQDGGVYFDPEQDQEIAVAIEQLINNLSLRQSVAKRAKALSEQYSWEQCADRTWAFLVHTYTQRNETR</sequence>
<dbReference type="AlphaFoldDB" id="A0A382NRP9"/>
<keyword evidence="1" id="KW-0808">Transferase</keyword>
<protein>
    <recommendedName>
        <fullName evidence="2">Glycosyl transferase family 1 domain-containing protein</fullName>
    </recommendedName>
</protein>
<proteinExistence type="predicted"/>
<dbReference type="EMBL" id="UINC01101937">
    <property type="protein sequence ID" value="SVC63158.1"/>
    <property type="molecule type" value="Genomic_DNA"/>
</dbReference>
<evidence type="ECO:0000259" key="2">
    <source>
        <dbReference type="Pfam" id="PF00534"/>
    </source>
</evidence>
<feature type="non-terminal residue" evidence="3">
    <location>
        <position position="1"/>
    </location>
</feature>
<organism evidence="3">
    <name type="scientific">marine metagenome</name>
    <dbReference type="NCBI Taxonomy" id="408172"/>
    <lineage>
        <taxon>unclassified sequences</taxon>
        <taxon>metagenomes</taxon>
        <taxon>ecological metagenomes</taxon>
    </lineage>
</organism>
<dbReference type="GO" id="GO:0009103">
    <property type="term" value="P:lipopolysaccharide biosynthetic process"/>
    <property type="evidence" value="ECO:0007669"/>
    <property type="project" value="TreeGrafter"/>
</dbReference>
<gene>
    <name evidence="3" type="ORF">METZ01_LOCUS316012</name>
</gene>
<dbReference type="PANTHER" id="PTHR46401:SF2">
    <property type="entry name" value="GLYCOSYLTRANSFERASE WBBK-RELATED"/>
    <property type="match status" value="1"/>
</dbReference>
<evidence type="ECO:0000313" key="3">
    <source>
        <dbReference type="EMBL" id="SVC63158.1"/>
    </source>
</evidence>
<dbReference type="Gene3D" id="3.40.50.2000">
    <property type="entry name" value="Glycogen Phosphorylase B"/>
    <property type="match status" value="2"/>
</dbReference>
<accession>A0A382NRP9</accession>
<name>A0A382NRP9_9ZZZZ</name>